<dbReference type="CDD" id="cd10017">
    <property type="entry name" value="B3_DNA"/>
    <property type="match status" value="2"/>
</dbReference>
<keyword evidence="8" id="KW-1185">Reference proteome</keyword>
<evidence type="ECO:0000256" key="3">
    <source>
        <dbReference type="ARBA" id="ARBA00023125"/>
    </source>
</evidence>
<dbReference type="InterPro" id="IPR015300">
    <property type="entry name" value="DNA-bd_pseudobarrel_sf"/>
</dbReference>
<evidence type="ECO:0000256" key="1">
    <source>
        <dbReference type="ARBA" id="ARBA00004123"/>
    </source>
</evidence>
<organism evidence="7 8">
    <name type="scientific">Vicia faba</name>
    <name type="common">Broad bean</name>
    <name type="synonym">Faba vulgaris</name>
    <dbReference type="NCBI Taxonomy" id="3906"/>
    <lineage>
        <taxon>Eukaryota</taxon>
        <taxon>Viridiplantae</taxon>
        <taxon>Streptophyta</taxon>
        <taxon>Embryophyta</taxon>
        <taxon>Tracheophyta</taxon>
        <taxon>Spermatophyta</taxon>
        <taxon>Magnoliopsida</taxon>
        <taxon>eudicotyledons</taxon>
        <taxon>Gunneridae</taxon>
        <taxon>Pentapetalae</taxon>
        <taxon>rosids</taxon>
        <taxon>fabids</taxon>
        <taxon>Fabales</taxon>
        <taxon>Fabaceae</taxon>
        <taxon>Papilionoideae</taxon>
        <taxon>50 kb inversion clade</taxon>
        <taxon>NPAAA clade</taxon>
        <taxon>Hologalegina</taxon>
        <taxon>IRL clade</taxon>
        <taxon>Fabeae</taxon>
        <taxon>Vicia</taxon>
    </lineage>
</organism>
<dbReference type="PANTHER" id="PTHR31920">
    <property type="entry name" value="B3 DOMAIN-CONTAINING"/>
    <property type="match status" value="1"/>
</dbReference>
<feature type="domain" description="TF-B3" evidence="6">
    <location>
        <begin position="170"/>
        <end position="274"/>
    </location>
</feature>
<evidence type="ECO:0000256" key="2">
    <source>
        <dbReference type="ARBA" id="ARBA00023015"/>
    </source>
</evidence>
<dbReference type="SUPFAM" id="SSF101936">
    <property type="entry name" value="DNA-binding pseudobarrel domain"/>
    <property type="match status" value="2"/>
</dbReference>
<keyword evidence="2" id="KW-0805">Transcription regulation</keyword>
<sequence length="275" mass="32281">MAIELSELIKPIHFFKIIVTEILHQEKLMIPIKFVKKYGESLPKAICLKTPNGEDWELSLVRSDGKIWFEKGWKEFADYHSLSHGHLLLFKYGKTCYFEVRIFDNSGLEIKYPFKRVEVNNEEDCGASQKRKAYSSFEIGSTSCVKKHKGKHVNAAHERAESFITRNPSFVVVMYASYVEHHFALNIPSEFGRRHFDLDKKKGDIYFQVLDNDRVWSAKYSIKKRLGTTQTKFELSRKWRDFVEDNNLKVGDVCKFELIHSTNMTFQVHIFKETH</sequence>
<dbReference type="GO" id="GO:0005634">
    <property type="term" value="C:nucleus"/>
    <property type="evidence" value="ECO:0007669"/>
    <property type="project" value="UniProtKB-SubCell"/>
</dbReference>
<keyword evidence="3" id="KW-0238">DNA-binding</keyword>
<comment type="caution">
    <text evidence="7">The sequence shown here is derived from an EMBL/GenBank/DDBJ whole genome shotgun (WGS) entry which is preliminary data.</text>
</comment>
<proteinExistence type="predicted"/>
<keyword evidence="5" id="KW-0539">Nucleus</keyword>
<comment type="subcellular location">
    <subcellularLocation>
        <location evidence="1">Nucleus</location>
    </subcellularLocation>
</comment>
<dbReference type="SMART" id="SM01019">
    <property type="entry name" value="B3"/>
    <property type="match status" value="2"/>
</dbReference>
<evidence type="ECO:0000256" key="4">
    <source>
        <dbReference type="ARBA" id="ARBA00023163"/>
    </source>
</evidence>
<evidence type="ECO:0000313" key="8">
    <source>
        <dbReference type="Proteomes" id="UP001157006"/>
    </source>
</evidence>
<dbReference type="GO" id="GO:0003677">
    <property type="term" value="F:DNA binding"/>
    <property type="evidence" value="ECO:0007669"/>
    <property type="project" value="UniProtKB-KW"/>
</dbReference>
<dbReference type="PANTHER" id="PTHR31920:SF108">
    <property type="entry name" value="B3 DOMAIN-CONTAINING TRANSCRIPTION FACTOR VRN1-LIKE"/>
    <property type="match status" value="1"/>
</dbReference>
<name>A0AAV0YHM6_VICFA</name>
<dbReference type="PROSITE" id="PS50863">
    <property type="entry name" value="B3"/>
    <property type="match status" value="2"/>
</dbReference>
<evidence type="ECO:0000256" key="5">
    <source>
        <dbReference type="ARBA" id="ARBA00023242"/>
    </source>
</evidence>
<protein>
    <recommendedName>
        <fullName evidence="6">TF-B3 domain-containing protein</fullName>
    </recommendedName>
</protein>
<dbReference type="InterPro" id="IPR003340">
    <property type="entry name" value="B3_DNA-bd"/>
</dbReference>
<feature type="domain" description="TF-B3" evidence="6">
    <location>
        <begin position="13"/>
        <end position="106"/>
    </location>
</feature>
<dbReference type="InterPro" id="IPR050655">
    <property type="entry name" value="Plant_B3_domain"/>
</dbReference>
<evidence type="ECO:0000259" key="6">
    <source>
        <dbReference type="PROSITE" id="PS50863"/>
    </source>
</evidence>
<dbReference type="EMBL" id="CATIWC010000833">
    <property type="protein sequence ID" value="CAI8583592.1"/>
    <property type="molecule type" value="Genomic_DNA"/>
</dbReference>
<dbReference type="Pfam" id="PF02362">
    <property type="entry name" value="B3"/>
    <property type="match status" value="2"/>
</dbReference>
<gene>
    <name evidence="7" type="ORF">VFH_U034360</name>
</gene>
<evidence type="ECO:0000313" key="7">
    <source>
        <dbReference type="EMBL" id="CAI8583592.1"/>
    </source>
</evidence>
<accession>A0AAV0YHM6</accession>
<keyword evidence="4" id="KW-0804">Transcription</keyword>
<reference evidence="7 8" key="1">
    <citation type="submission" date="2023-01" db="EMBL/GenBank/DDBJ databases">
        <authorList>
            <person name="Kreplak J."/>
        </authorList>
    </citation>
    <scope>NUCLEOTIDE SEQUENCE [LARGE SCALE GENOMIC DNA]</scope>
</reference>
<dbReference type="AlphaFoldDB" id="A0AAV0YHM6"/>
<dbReference type="Gene3D" id="2.40.330.10">
    <property type="entry name" value="DNA-binding pseudobarrel domain"/>
    <property type="match status" value="2"/>
</dbReference>
<dbReference type="Proteomes" id="UP001157006">
    <property type="component" value="Unassembled WGS sequence"/>
</dbReference>